<dbReference type="GO" id="GO:0010181">
    <property type="term" value="F:FMN binding"/>
    <property type="evidence" value="ECO:0007669"/>
    <property type="project" value="InterPro"/>
</dbReference>
<organism evidence="2 3">
    <name type="scientific">Gordonia rubripertincta</name>
    <name type="common">Rhodococcus corallinus</name>
    <dbReference type="NCBI Taxonomy" id="36822"/>
    <lineage>
        <taxon>Bacteria</taxon>
        <taxon>Bacillati</taxon>
        <taxon>Actinomycetota</taxon>
        <taxon>Actinomycetes</taxon>
        <taxon>Mycobacteriales</taxon>
        <taxon>Gordoniaceae</taxon>
        <taxon>Gordonia</taxon>
    </lineage>
</organism>
<evidence type="ECO:0000313" key="3">
    <source>
        <dbReference type="Proteomes" id="UP001195196"/>
    </source>
</evidence>
<dbReference type="EMBL" id="JAFFGU010000003">
    <property type="protein sequence ID" value="MBM7277703.1"/>
    <property type="molecule type" value="Genomic_DNA"/>
</dbReference>
<accession>A0AAW4G2S2</accession>
<dbReference type="Pfam" id="PF12724">
    <property type="entry name" value="Flavodoxin_5"/>
    <property type="match status" value="1"/>
</dbReference>
<feature type="domain" description="Flavodoxin-like" evidence="1">
    <location>
        <begin position="7"/>
        <end position="180"/>
    </location>
</feature>
<evidence type="ECO:0000313" key="2">
    <source>
        <dbReference type="EMBL" id="MBM7277703.1"/>
    </source>
</evidence>
<proteinExistence type="predicted"/>
<dbReference type="Gene3D" id="3.40.50.360">
    <property type="match status" value="1"/>
</dbReference>
<dbReference type="InterPro" id="IPR026816">
    <property type="entry name" value="Flavodoxin_dom"/>
</dbReference>
<sequence length="180" mass="19343">MVTAKRTVVAYASAHGSTEEIADRIADGLRAGGATVQLCDLTAAGPPDHTALGADHLVIGSAIHNGQWLPEAERFAEMVSNERDGPVWAFSVSSVGATSTFLSPRMAGFLRSHTPLPRAVAAIEEKGVLRSHRAFAGAIGKGYWRGFGRILFRLMGGRYGDARDWDDIEHWTRQIVDDGG</sequence>
<dbReference type="InterPro" id="IPR008254">
    <property type="entry name" value="Flavodoxin/NO_synth"/>
</dbReference>
<dbReference type="InterPro" id="IPR029039">
    <property type="entry name" value="Flavoprotein-like_sf"/>
</dbReference>
<dbReference type="PROSITE" id="PS50902">
    <property type="entry name" value="FLAVODOXIN_LIKE"/>
    <property type="match status" value="1"/>
</dbReference>
<name>A0AAW4G2S2_GORRU</name>
<dbReference type="RefSeq" id="WP_119031446.1">
    <property type="nucleotide sequence ID" value="NZ_CP022580.1"/>
</dbReference>
<evidence type="ECO:0000259" key="1">
    <source>
        <dbReference type="PROSITE" id="PS50902"/>
    </source>
</evidence>
<dbReference type="Proteomes" id="UP001195196">
    <property type="component" value="Unassembled WGS sequence"/>
</dbReference>
<dbReference type="AlphaFoldDB" id="A0AAW4G2S2"/>
<dbReference type="SUPFAM" id="SSF52218">
    <property type="entry name" value="Flavoproteins"/>
    <property type="match status" value="1"/>
</dbReference>
<gene>
    <name evidence="2" type="ORF">JTZ10_08005</name>
</gene>
<protein>
    <recommendedName>
        <fullName evidence="1">Flavodoxin-like domain-containing protein</fullName>
    </recommendedName>
</protein>
<reference evidence="2" key="1">
    <citation type="submission" date="2021-02" db="EMBL/GenBank/DDBJ databases">
        <title>Taxonomy, biology and ecology of Rhodococcus bacteria occurring in California pistachio and other woody hosts as revealed by genome sequence analyses.</title>
        <authorList>
            <person name="Riely B."/>
            <person name="Gai Y."/>
        </authorList>
    </citation>
    <scope>NUCLEOTIDE SEQUENCE</scope>
    <source>
        <strain evidence="2">BP-295</strain>
    </source>
</reference>
<comment type="caution">
    <text evidence="2">The sequence shown here is derived from an EMBL/GenBank/DDBJ whole genome shotgun (WGS) entry which is preliminary data.</text>
</comment>